<keyword evidence="2 4" id="KW-0808">Transferase</keyword>
<accession>A0A268A6F0</accession>
<dbReference type="OrthoDB" id="9774290at2"/>
<evidence type="ECO:0000313" key="6">
    <source>
        <dbReference type="Proteomes" id="UP000216013"/>
    </source>
</evidence>
<dbReference type="Pfam" id="PF02595">
    <property type="entry name" value="Gly_kinase"/>
    <property type="match status" value="1"/>
</dbReference>
<dbReference type="EMBL" id="NPBV01000033">
    <property type="protein sequence ID" value="PAD19686.1"/>
    <property type="molecule type" value="Genomic_DNA"/>
</dbReference>
<dbReference type="GO" id="GO:0008887">
    <property type="term" value="F:glycerate kinase activity"/>
    <property type="evidence" value="ECO:0007669"/>
    <property type="project" value="UniProtKB-UniRule"/>
</dbReference>
<dbReference type="Proteomes" id="UP000216013">
    <property type="component" value="Unassembled WGS sequence"/>
</dbReference>
<organism evidence="5 6">
    <name type="scientific">Terribacillus saccharophilus</name>
    <dbReference type="NCBI Taxonomy" id="361277"/>
    <lineage>
        <taxon>Bacteria</taxon>
        <taxon>Bacillati</taxon>
        <taxon>Bacillota</taxon>
        <taxon>Bacilli</taxon>
        <taxon>Bacillales</taxon>
        <taxon>Bacillaceae</taxon>
        <taxon>Terribacillus</taxon>
    </lineage>
</organism>
<dbReference type="NCBIfam" id="TIGR00045">
    <property type="entry name" value="glycerate kinase"/>
    <property type="match status" value="1"/>
</dbReference>
<dbReference type="InterPro" id="IPR004381">
    <property type="entry name" value="Glycerate_kinase"/>
</dbReference>
<reference evidence="5 6" key="1">
    <citation type="submission" date="2017-07" db="EMBL/GenBank/DDBJ databases">
        <title>Isolation and whole genome analysis of endospore-forming bacteria from heroin.</title>
        <authorList>
            <person name="Kalinowski J."/>
            <person name="Ahrens B."/>
            <person name="Al-Dilaimi A."/>
            <person name="Winkler A."/>
            <person name="Wibberg D."/>
            <person name="Schleenbecker U."/>
            <person name="Ruckert C."/>
            <person name="Wolfel R."/>
            <person name="Grass G."/>
        </authorList>
    </citation>
    <scope>NUCLEOTIDE SEQUENCE [LARGE SCALE GENOMIC DNA]</scope>
    <source>
        <strain evidence="5 6">7528</strain>
    </source>
</reference>
<dbReference type="PANTHER" id="PTHR21599:SF0">
    <property type="entry name" value="GLYCERATE KINASE"/>
    <property type="match status" value="1"/>
</dbReference>
<evidence type="ECO:0000256" key="4">
    <source>
        <dbReference type="PIRNR" id="PIRNR006078"/>
    </source>
</evidence>
<dbReference type="RefSeq" id="WP_095228346.1">
    <property type="nucleotide sequence ID" value="NZ_NPBD01000017.1"/>
</dbReference>
<evidence type="ECO:0000313" key="5">
    <source>
        <dbReference type="EMBL" id="PAD19686.1"/>
    </source>
</evidence>
<dbReference type="InterPro" id="IPR018197">
    <property type="entry name" value="Glycerate_kinase_RE-like"/>
</dbReference>
<dbReference type="Gene3D" id="3.90.1510.10">
    <property type="entry name" value="Glycerate kinase, domain 2"/>
    <property type="match status" value="1"/>
</dbReference>
<dbReference type="PIRSF" id="PIRSF006078">
    <property type="entry name" value="GlxK"/>
    <property type="match status" value="1"/>
</dbReference>
<proteinExistence type="inferred from homology"/>
<dbReference type="AlphaFoldDB" id="A0A268A6F0"/>
<dbReference type="InterPro" id="IPR036129">
    <property type="entry name" value="Glycerate_kinase_sf"/>
</dbReference>
<evidence type="ECO:0000256" key="1">
    <source>
        <dbReference type="ARBA" id="ARBA00006284"/>
    </source>
</evidence>
<protein>
    <submittedName>
        <fullName evidence="5">Glycerate kinase</fullName>
    </submittedName>
</protein>
<evidence type="ECO:0000256" key="2">
    <source>
        <dbReference type="ARBA" id="ARBA00022679"/>
    </source>
</evidence>
<dbReference type="SUPFAM" id="SSF110738">
    <property type="entry name" value="Glycerate kinase I"/>
    <property type="match status" value="1"/>
</dbReference>
<dbReference type="PANTHER" id="PTHR21599">
    <property type="entry name" value="GLYCERATE KINASE"/>
    <property type="match status" value="1"/>
</dbReference>
<dbReference type="InterPro" id="IPR018193">
    <property type="entry name" value="Glyc_kinase_flavodox-like_fold"/>
</dbReference>
<gene>
    <name evidence="5" type="ORF">CHH64_17840</name>
</gene>
<evidence type="ECO:0000256" key="3">
    <source>
        <dbReference type="ARBA" id="ARBA00022777"/>
    </source>
</evidence>
<comment type="caution">
    <text evidence="5">The sequence shown here is derived from an EMBL/GenBank/DDBJ whole genome shotgun (WGS) entry which is preliminary data.</text>
</comment>
<dbReference type="GO" id="GO:0031388">
    <property type="term" value="P:organic acid phosphorylation"/>
    <property type="evidence" value="ECO:0007669"/>
    <property type="project" value="UniProtKB-UniRule"/>
</dbReference>
<name>A0A268A6F0_9BACI</name>
<dbReference type="Gene3D" id="3.40.50.10350">
    <property type="entry name" value="Glycerate kinase, domain 1"/>
    <property type="match status" value="1"/>
</dbReference>
<sequence>MKVIMIPSGFKECLDAEEVAVAMGAGAKKFEPFIQTEILPMIDGGEGFAKAIVKIKNGELIHKTVTGPVWKKIDSHYGIFQEGETRTAVIEMAAVAGLKLVPTDLRNPLQTTTYGVGELILDALDKQVNKIIIGCGDSGTSDGGAGMAEALGAVFLDEKQNRLAIRSVTDLMKAISIDTSALPDRLNDVSIDVACNWKNILCGDRGVARVFGPQKGATAEQVDALSASLDHYATLIEESTGMVVRHAPGSGASGGLGAGLLAFTGAKLHPRFDLIKNYIQIEEKIADADLVITGEGSIDFQTPDGKIPCEVARIAKRYNIPVIAITGTIGRGAENNYKAGIDAYVSIIQYPVTLEKAISKAPRWIKESVECILRQITIGVALADQRISKERIQSHGTSEPL</sequence>
<comment type="similarity">
    <text evidence="1 4">Belongs to the glycerate kinase type-1 family.</text>
</comment>
<keyword evidence="3 4" id="KW-0418">Kinase</keyword>